<organism evidence="2 3">
    <name type="scientific">Pelusios castaneus</name>
    <name type="common">West African mud turtle</name>
    <dbReference type="NCBI Taxonomy" id="367368"/>
    <lineage>
        <taxon>Eukaryota</taxon>
        <taxon>Metazoa</taxon>
        <taxon>Chordata</taxon>
        <taxon>Craniata</taxon>
        <taxon>Vertebrata</taxon>
        <taxon>Euteleostomi</taxon>
        <taxon>Archelosauria</taxon>
        <taxon>Testudinata</taxon>
        <taxon>Testudines</taxon>
        <taxon>Pleurodira</taxon>
        <taxon>Pelomedusidae</taxon>
        <taxon>Pelusios</taxon>
    </lineage>
</organism>
<proteinExistence type="predicted"/>
<dbReference type="Ensembl" id="ENSPCET00000021389.1">
    <property type="protein sequence ID" value="ENSPCEP00000020671.1"/>
    <property type="gene ID" value="ENSPCEG00000015973.1"/>
</dbReference>
<protein>
    <submittedName>
        <fullName evidence="2">Uncharacterized protein</fullName>
    </submittedName>
</protein>
<dbReference type="AlphaFoldDB" id="A0A8C8VNB8"/>
<evidence type="ECO:0000256" key="1">
    <source>
        <dbReference type="SAM" id="MobiDB-lite"/>
    </source>
</evidence>
<accession>A0A8C8VNB8</accession>
<keyword evidence="3" id="KW-1185">Reference proteome</keyword>
<evidence type="ECO:0000313" key="3">
    <source>
        <dbReference type="Proteomes" id="UP000694393"/>
    </source>
</evidence>
<feature type="region of interest" description="Disordered" evidence="1">
    <location>
        <begin position="98"/>
        <end position="124"/>
    </location>
</feature>
<sequence>LAMSAYFRGKAQDGADGTQTHGYKAFLQEIFHTHFKESHMTPWQSSVLCCTTMDSCRNIWLRPGAGTFMPALQLDGRTEHQHLGRKCLGEAKDTSCQTAPVETKEGAIGVPLSSRESGPHLPPS</sequence>
<dbReference type="Proteomes" id="UP000694393">
    <property type="component" value="Unplaced"/>
</dbReference>
<name>A0A8C8VNB8_9SAUR</name>
<reference evidence="2" key="2">
    <citation type="submission" date="2025-09" db="UniProtKB">
        <authorList>
            <consortium name="Ensembl"/>
        </authorList>
    </citation>
    <scope>IDENTIFICATION</scope>
</reference>
<evidence type="ECO:0000313" key="2">
    <source>
        <dbReference type="Ensembl" id="ENSPCEP00000020671.1"/>
    </source>
</evidence>
<reference evidence="2" key="1">
    <citation type="submission" date="2025-08" db="UniProtKB">
        <authorList>
            <consortium name="Ensembl"/>
        </authorList>
    </citation>
    <scope>IDENTIFICATION</scope>
</reference>